<keyword evidence="4" id="KW-1185">Reference proteome</keyword>
<keyword evidence="2" id="KW-0732">Signal</keyword>
<organism evidence="3 4">
    <name type="scientific">Pedococcus aerophilus</name>
    <dbReference type="NCBI Taxonomy" id="436356"/>
    <lineage>
        <taxon>Bacteria</taxon>
        <taxon>Bacillati</taxon>
        <taxon>Actinomycetota</taxon>
        <taxon>Actinomycetes</taxon>
        <taxon>Micrococcales</taxon>
        <taxon>Intrasporangiaceae</taxon>
        <taxon>Pedococcus</taxon>
    </lineage>
</organism>
<dbReference type="SUPFAM" id="SSF51126">
    <property type="entry name" value="Pectin lyase-like"/>
    <property type="match status" value="1"/>
</dbReference>
<proteinExistence type="predicted"/>
<dbReference type="Gene3D" id="2.160.20.10">
    <property type="entry name" value="Single-stranded right-handed beta-helix, Pectin lyase-like"/>
    <property type="match status" value="1"/>
</dbReference>
<accession>A0ABP6H7G3</accession>
<dbReference type="Proteomes" id="UP001501326">
    <property type="component" value="Unassembled WGS sequence"/>
</dbReference>
<name>A0ABP6H7G3_9MICO</name>
<feature type="chain" id="PRO_5047361565" evidence="2">
    <location>
        <begin position="46"/>
        <end position="654"/>
    </location>
</feature>
<evidence type="ECO:0000256" key="2">
    <source>
        <dbReference type="SAM" id="SignalP"/>
    </source>
</evidence>
<dbReference type="InterPro" id="IPR059186">
    <property type="entry name" value="SACTE_4363"/>
</dbReference>
<gene>
    <name evidence="3" type="ORF">GCM10009867_23980</name>
</gene>
<dbReference type="InterPro" id="IPR012334">
    <property type="entry name" value="Pectin_lyas_fold"/>
</dbReference>
<evidence type="ECO:0000256" key="1">
    <source>
        <dbReference type="SAM" id="MobiDB-lite"/>
    </source>
</evidence>
<dbReference type="EMBL" id="BAAARN010000002">
    <property type="protein sequence ID" value="GAA2737302.1"/>
    <property type="molecule type" value="Genomic_DNA"/>
</dbReference>
<evidence type="ECO:0000313" key="4">
    <source>
        <dbReference type="Proteomes" id="UP001501326"/>
    </source>
</evidence>
<evidence type="ECO:0000313" key="3">
    <source>
        <dbReference type="EMBL" id="GAA2737302.1"/>
    </source>
</evidence>
<sequence length="654" mass="69316">MSQQVPHALRAPTTRPRSPRPVRWLAAAAALATLGAAAATTTASAAPVAAAPAPASAPTVSAAPAAPSTPALGPSVTVFDPSMPVAQIQASLDKAWTAQVDNEMGSERYAFLFKPGTYGTAAQPLQVKVGYYTEVAGLGASPTDVVINGKVEAYNRCLGDGGTSNCIALNNFWRTLSNLSIKVDATGQDGCRASANFWAVSQAVSMRRLDVSGANLSLMDYCTAGPQYASGGFIADSRMPFVINGSQQQWLTRNSELTGWSNAVWNATFSGVVGAPSEEGFPNPAYTTLDKTPVSREKPFVFVDAQGRYAVRVPSAQRDSRGISWANGLTAGRTIPLSDFYVARPGASEQEINTQLARGRHLLLTPGVYDVDRTIEVKRADTVVLGLGHATLTSARGAVPVEVKDVPGVVVAGVTIDAGTVESPALLRIGSKNGNNGTAKDASSNPTTLSDVYFRVGGPHIGRTKVALEVNSDDVLIDHTWVWRADHGTEGFTRGVNGDTDRWRTNTAANGVVVNGDDVTATGFFVEHFQEHNVIWNGERGTTVFFQNELPYDPPTQADWMDGTKLGWSAYKVGDRVKQHRLFAGGAYVFNQNNPSIHTENGFEVPRTPGVTLHHVLTVNLGAGTLDHVVNGVGGAVDTTRVGVPEYVVDYPAK</sequence>
<feature type="signal peptide" evidence="2">
    <location>
        <begin position="1"/>
        <end position="45"/>
    </location>
</feature>
<feature type="compositionally biased region" description="Low complexity" evidence="1">
    <location>
        <begin position="10"/>
        <end position="21"/>
    </location>
</feature>
<reference evidence="4" key="1">
    <citation type="journal article" date="2019" name="Int. J. Syst. Evol. Microbiol.">
        <title>The Global Catalogue of Microorganisms (GCM) 10K type strain sequencing project: providing services to taxonomists for standard genome sequencing and annotation.</title>
        <authorList>
            <consortium name="The Broad Institute Genomics Platform"/>
            <consortium name="The Broad Institute Genome Sequencing Center for Infectious Disease"/>
            <person name="Wu L."/>
            <person name="Ma J."/>
        </authorList>
    </citation>
    <scope>NUCLEOTIDE SEQUENCE [LARGE SCALE GENOMIC DNA]</scope>
    <source>
        <strain evidence="4">JCM 16378</strain>
    </source>
</reference>
<dbReference type="InterPro" id="IPR011050">
    <property type="entry name" value="Pectin_lyase_fold/virulence"/>
</dbReference>
<protein>
    <submittedName>
        <fullName evidence="3">Discoidin domain-containing protein</fullName>
    </submittedName>
</protein>
<comment type="caution">
    <text evidence="3">The sequence shown here is derived from an EMBL/GenBank/DDBJ whole genome shotgun (WGS) entry which is preliminary data.</text>
</comment>
<feature type="region of interest" description="Disordered" evidence="1">
    <location>
        <begin position="1"/>
        <end position="21"/>
    </location>
</feature>
<dbReference type="RefSeq" id="WP_344193662.1">
    <property type="nucleotide sequence ID" value="NZ_BAAARN010000002.1"/>
</dbReference>
<dbReference type="CDD" id="cd23669">
    <property type="entry name" value="GH55_SacteLam55A-like"/>
    <property type="match status" value="1"/>
</dbReference>